<evidence type="ECO:0000313" key="4">
    <source>
        <dbReference type="EMBL" id="QYF48124.1"/>
    </source>
</evidence>
<protein>
    <submittedName>
        <fullName evidence="4">Uridylyltransferase</fullName>
        <ecNumber evidence="4">2.7.7.-</ecNumber>
    </submittedName>
</protein>
<dbReference type="PANTHER" id="PTHR11952:SF2">
    <property type="entry name" value="LD24639P"/>
    <property type="match status" value="1"/>
</dbReference>
<dbReference type="GO" id="GO:0016779">
    <property type="term" value="F:nucleotidyltransferase activity"/>
    <property type="evidence" value="ECO:0007669"/>
    <property type="project" value="UniProtKB-KW"/>
</dbReference>
<dbReference type="InterPro" id="IPR029044">
    <property type="entry name" value="Nucleotide-diphossugar_trans"/>
</dbReference>
<reference evidence="4 5" key="1">
    <citation type="journal article" date="2022" name="bioRxiv">
        <title>Ecology and evolution of chlamydial symbionts of arthropods.</title>
        <authorList>
            <person name="Halter T."/>
            <person name="Koestlbacher S."/>
            <person name="Collingro A."/>
            <person name="Sixt B.S."/>
            <person name="Toenshoff E.R."/>
            <person name="Hendrickx F."/>
            <person name="Kostanjsek R."/>
            <person name="Horn M."/>
        </authorList>
    </citation>
    <scope>NUCLEOTIDE SEQUENCE [LARGE SCALE GENOMIC DNA]</scope>
    <source>
        <strain evidence="4">W744xW776</strain>
    </source>
</reference>
<dbReference type="Gene3D" id="3.90.550.10">
    <property type="entry name" value="Spore Coat Polysaccharide Biosynthesis Protein SpsA, Chain A"/>
    <property type="match status" value="1"/>
</dbReference>
<dbReference type="InterPro" id="IPR039741">
    <property type="entry name" value="UDP-sugar_pyrophosphorylase"/>
</dbReference>
<dbReference type="Proteomes" id="UP000826014">
    <property type="component" value="Chromosome"/>
</dbReference>
<dbReference type="EC" id="2.7.7.-" evidence="4"/>
<organism evidence="4 5">
    <name type="scientific">Candidatus Rhabdochlamydia oedothoracis</name>
    <dbReference type="NCBI Taxonomy" id="2720720"/>
    <lineage>
        <taxon>Bacteria</taxon>
        <taxon>Pseudomonadati</taxon>
        <taxon>Chlamydiota</taxon>
        <taxon>Chlamydiia</taxon>
        <taxon>Parachlamydiales</taxon>
        <taxon>Candidatus Rhabdochlamydiaceae</taxon>
        <taxon>Candidatus Rhabdochlamydia</taxon>
    </lineage>
</organism>
<evidence type="ECO:0000256" key="2">
    <source>
        <dbReference type="ARBA" id="ARBA00022679"/>
    </source>
</evidence>
<proteinExistence type="inferred from homology"/>
<sequence>MLKQLLSQHFHSLDQAHLLHGLETLGSDQLKVFWQQAQRLDPSLLLEQRRLLDRDKTPILSTPLKTPGLLGSKNCKRLGRELIDRGKVGCIILAGGDGSRLNWRGPKGTFSICIQNQRKSLFQRFCERIKKKQSLGQCLQIAIMTSLSNHVETEIFLKKNHFFGLKSSQVQFFSQTNLPFLDEKGNWCLEAPGKIAEGPNGNGDVLDSFFTSKIADLWRDLQIEYVHVIPIDNPLADPLDPELTGYTVESGLSVALKVVKREFSQEKMGVVAQKKEGISIIEYSEISPERYKEFLFCNVNIFCFCLSDLQNLYCRVKLPLHLARKKTNLLLFNQTKQVSCFIWKCEKFLFDVLDYLPRSATLVYPRYLTYAPLKELDDLENVKKALIAYENQ</sequence>
<keyword evidence="2 4" id="KW-0808">Transferase</keyword>
<evidence type="ECO:0000256" key="1">
    <source>
        <dbReference type="ARBA" id="ARBA00010401"/>
    </source>
</evidence>
<evidence type="ECO:0000256" key="3">
    <source>
        <dbReference type="ARBA" id="ARBA00022695"/>
    </source>
</evidence>
<gene>
    <name evidence="4" type="ORF">RHABOEDO_000226</name>
</gene>
<dbReference type="PANTHER" id="PTHR11952">
    <property type="entry name" value="UDP- GLUCOSE PYROPHOSPHORYLASE"/>
    <property type="match status" value="1"/>
</dbReference>
<keyword evidence="5" id="KW-1185">Reference proteome</keyword>
<dbReference type="SUPFAM" id="SSF53448">
    <property type="entry name" value="Nucleotide-diphospho-sugar transferases"/>
    <property type="match status" value="1"/>
</dbReference>
<dbReference type="Pfam" id="PF01704">
    <property type="entry name" value="UDPGP"/>
    <property type="match status" value="1"/>
</dbReference>
<name>A0ABX8UYX0_9BACT</name>
<accession>A0ABX8UYX0</accession>
<dbReference type="InterPro" id="IPR002618">
    <property type="entry name" value="UDPGP_fam"/>
</dbReference>
<comment type="similarity">
    <text evidence="1">Belongs to the UDPGP type 1 family.</text>
</comment>
<keyword evidence="3 4" id="KW-0548">Nucleotidyltransferase</keyword>
<dbReference type="EMBL" id="CP075587">
    <property type="protein sequence ID" value="QYF48124.1"/>
    <property type="molecule type" value="Genomic_DNA"/>
</dbReference>
<dbReference type="RefSeq" id="WP_215217090.1">
    <property type="nucleotide sequence ID" value="NZ_CP075587.1"/>
</dbReference>
<evidence type="ECO:0000313" key="5">
    <source>
        <dbReference type="Proteomes" id="UP000826014"/>
    </source>
</evidence>